<organism evidence="9 10">
    <name type="scientific">Nosocomiicoccus ampullae</name>
    <dbReference type="NCBI Taxonomy" id="489910"/>
    <lineage>
        <taxon>Bacteria</taxon>
        <taxon>Bacillati</taxon>
        <taxon>Bacillota</taxon>
        <taxon>Bacilli</taxon>
        <taxon>Bacillales</taxon>
        <taxon>Staphylococcaceae</taxon>
        <taxon>Nosocomiicoccus</taxon>
    </lineage>
</organism>
<dbReference type="Proteomes" id="UP000579136">
    <property type="component" value="Unassembled WGS sequence"/>
</dbReference>
<feature type="transmembrane region" description="Helical" evidence="7">
    <location>
        <begin position="239"/>
        <end position="260"/>
    </location>
</feature>
<dbReference type="PROSITE" id="PS00218">
    <property type="entry name" value="AMINO_ACID_PERMEASE_1"/>
    <property type="match status" value="1"/>
</dbReference>
<dbReference type="Gene3D" id="1.20.1740.10">
    <property type="entry name" value="Amino acid/polyamine transporter I"/>
    <property type="match status" value="1"/>
</dbReference>
<keyword evidence="6 7" id="KW-0472">Membrane</keyword>
<evidence type="ECO:0000256" key="5">
    <source>
        <dbReference type="ARBA" id="ARBA00022989"/>
    </source>
</evidence>
<comment type="subcellular location">
    <subcellularLocation>
        <location evidence="1">Membrane</location>
        <topology evidence="1">Multi-pass membrane protein</topology>
    </subcellularLocation>
</comment>
<feature type="transmembrane region" description="Helical" evidence="7">
    <location>
        <begin position="92"/>
        <end position="114"/>
    </location>
</feature>
<dbReference type="InterPro" id="IPR050524">
    <property type="entry name" value="APC_YAT"/>
</dbReference>
<feature type="transmembrane region" description="Helical" evidence="7">
    <location>
        <begin position="159"/>
        <end position="178"/>
    </location>
</feature>
<dbReference type="InterPro" id="IPR004840">
    <property type="entry name" value="Amino_acid_permease_CS"/>
</dbReference>
<dbReference type="GO" id="GO:0015171">
    <property type="term" value="F:amino acid transmembrane transporter activity"/>
    <property type="evidence" value="ECO:0007669"/>
    <property type="project" value="TreeGrafter"/>
</dbReference>
<dbReference type="Pfam" id="PF00324">
    <property type="entry name" value="AA_permease"/>
    <property type="match status" value="1"/>
</dbReference>
<gene>
    <name evidence="9" type="ORF">HNQ45_000401</name>
</gene>
<feature type="transmembrane region" description="Helical" evidence="7">
    <location>
        <begin position="198"/>
        <end position="219"/>
    </location>
</feature>
<keyword evidence="10" id="KW-1185">Reference proteome</keyword>
<evidence type="ECO:0000256" key="3">
    <source>
        <dbReference type="ARBA" id="ARBA00022692"/>
    </source>
</evidence>
<accession>A0A9Q2CYE7</accession>
<sequence>MSNNEMERGLKSRHVSMIAIGGAIGTGLFVATGGVISQAGPGGALVAYLIIGVMLYFLMNSIGELATFYPVSGAFSAFSTRFIDPSVGFAVGWLYLLIGVLVSAVDIIVAANVITFWEPMQFISPFGWSMIFFLIIVLLNVFTVTLYGEAEYWLSLIKVVTIFVFIVFGVLMIFGILGGETYGFKNYTVGEAPFVGGMAGFFSVLLIAGFSVGGTEVVAVTAGESDEPEKSMPKAVKQVFWRILIFYIGSIAVIAAIIPYTDPMLLNESGSVNQSPFTIVFDRIGIAFAASVINAVILTALLSASNSMLYTASRMLFSLSNNGHAPAFLGKISHRTRSPLSAIITIIIAIFSIIIFSQFKENAIFFLLELVGSLVIAVWGSNVWAQIRLRKAIKVQGKNIDDVLPFKGKGYPFGTVIVVLALLLLFLGGSVNSFLSLDFKGVFSHFLPFILFALAIFIHKVVTGSKKVKLEDIDLERKRKA</sequence>
<evidence type="ECO:0000313" key="10">
    <source>
        <dbReference type="Proteomes" id="UP000579136"/>
    </source>
</evidence>
<feature type="transmembrane region" description="Helical" evidence="7">
    <location>
        <begin position="443"/>
        <end position="462"/>
    </location>
</feature>
<feature type="transmembrane region" description="Helical" evidence="7">
    <location>
        <begin position="280"/>
        <end position="304"/>
    </location>
</feature>
<evidence type="ECO:0000256" key="2">
    <source>
        <dbReference type="ARBA" id="ARBA00022448"/>
    </source>
</evidence>
<feature type="transmembrane region" description="Helical" evidence="7">
    <location>
        <begin position="410"/>
        <end position="431"/>
    </location>
</feature>
<keyword evidence="5 7" id="KW-1133">Transmembrane helix</keyword>
<dbReference type="PANTHER" id="PTHR43341:SF1">
    <property type="entry name" value="GENERAL AMINO-ACID PERMEASE GAP1"/>
    <property type="match status" value="1"/>
</dbReference>
<dbReference type="EMBL" id="JACHHF010000002">
    <property type="protein sequence ID" value="MBB5175531.1"/>
    <property type="molecule type" value="Genomic_DNA"/>
</dbReference>
<dbReference type="PIRSF" id="PIRSF006060">
    <property type="entry name" value="AA_transporter"/>
    <property type="match status" value="1"/>
</dbReference>
<evidence type="ECO:0000259" key="8">
    <source>
        <dbReference type="Pfam" id="PF00324"/>
    </source>
</evidence>
<keyword evidence="4" id="KW-0029">Amino-acid transport</keyword>
<keyword evidence="3 7" id="KW-0812">Transmembrane</keyword>
<dbReference type="AlphaFoldDB" id="A0A9Q2CYE7"/>
<feature type="domain" description="Amino acid permease/ SLC12A" evidence="8">
    <location>
        <begin position="14"/>
        <end position="467"/>
    </location>
</feature>
<evidence type="ECO:0000256" key="1">
    <source>
        <dbReference type="ARBA" id="ARBA00004141"/>
    </source>
</evidence>
<protein>
    <submittedName>
        <fullName evidence="9">AAT family amino acid transporter</fullName>
    </submittedName>
</protein>
<comment type="caution">
    <text evidence="9">The sequence shown here is derived from an EMBL/GenBank/DDBJ whole genome shotgun (WGS) entry which is preliminary data.</text>
</comment>
<dbReference type="RefSeq" id="WP_183672952.1">
    <property type="nucleotide sequence ID" value="NZ_CBCRYX010000001.1"/>
</dbReference>
<dbReference type="InterPro" id="IPR004841">
    <property type="entry name" value="AA-permease/SLC12A_dom"/>
</dbReference>
<feature type="transmembrane region" description="Helical" evidence="7">
    <location>
        <begin position="126"/>
        <end position="147"/>
    </location>
</feature>
<evidence type="ECO:0000256" key="6">
    <source>
        <dbReference type="ARBA" id="ARBA00023136"/>
    </source>
</evidence>
<keyword evidence="2" id="KW-0813">Transport</keyword>
<dbReference type="PANTHER" id="PTHR43341">
    <property type="entry name" value="AMINO ACID PERMEASE"/>
    <property type="match status" value="1"/>
</dbReference>
<dbReference type="GO" id="GO:0016020">
    <property type="term" value="C:membrane"/>
    <property type="evidence" value="ECO:0007669"/>
    <property type="project" value="UniProtKB-SubCell"/>
</dbReference>
<feature type="transmembrane region" description="Helical" evidence="7">
    <location>
        <begin position="365"/>
        <end position="389"/>
    </location>
</feature>
<evidence type="ECO:0000256" key="7">
    <source>
        <dbReference type="SAM" id="Phobius"/>
    </source>
</evidence>
<feature type="transmembrane region" description="Helical" evidence="7">
    <location>
        <begin position="15"/>
        <end position="39"/>
    </location>
</feature>
<evidence type="ECO:0000256" key="4">
    <source>
        <dbReference type="ARBA" id="ARBA00022970"/>
    </source>
</evidence>
<dbReference type="FunFam" id="1.20.1740.10:FF:000001">
    <property type="entry name" value="Amino acid permease"/>
    <property type="match status" value="1"/>
</dbReference>
<name>A0A9Q2CYE7_9STAP</name>
<feature type="transmembrane region" description="Helical" evidence="7">
    <location>
        <begin position="340"/>
        <end position="359"/>
    </location>
</feature>
<proteinExistence type="predicted"/>
<reference evidence="9 10" key="1">
    <citation type="submission" date="2020-08" db="EMBL/GenBank/DDBJ databases">
        <title>Genomic Encyclopedia of Type Strains, Phase IV (KMG-IV): sequencing the most valuable type-strain genomes for metagenomic binning, comparative biology and taxonomic classification.</title>
        <authorList>
            <person name="Goeker M."/>
        </authorList>
    </citation>
    <scope>NUCLEOTIDE SEQUENCE [LARGE SCALE GENOMIC DNA]</scope>
    <source>
        <strain evidence="9 10">DSM 19163</strain>
    </source>
</reference>
<feature type="transmembrane region" description="Helical" evidence="7">
    <location>
        <begin position="45"/>
        <end position="71"/>
    </location>
</feature>
<evidence type="ECO:0000313" key="9">
    <source>
        <dbReference type="EMBL" id="MBB5175531.1"/>
    </source>
</evidence>